<name>A0A445BFC9_ARAHY</name>
<evidence type="ECO:0000256" key="1">
    <source>
        <dbReference type="SAM" id="MobiDB-lite"/>
    </source>
</evidence>
<accession>A0A445BFC9</accession>
<evidence type="ECO:0000313" key="3">
    <source>
        <dbReference type="EMBL" id="RYR37388.1"/>
    </source>
</evidence>
<feature type="compositionally biased region" description="Polar residues" evidence="1">
    <location>
        <begin position="73"/>
        <end position="88"/>
    </location>
</feature>
<sequence length="227" mass="25084">MFIKQKVKLEMEDIPKLDSSSSSFSSALDSEEKKMESGAQRISVSDHINAYQYTAEKVDSFVIDMDSFSSPINKDSSNINPRITLQRSLSRKGSQRGGDRKVKGNVSLHERDTVPTTSSPKAAMAGCNTLEKSTAVGSTHQSTNTNPPQSHHQITITASNMCSTPPSESKLATRRNSFRRHSSWLLDPKRVLLIFATLSSMGTLLLIFFTLAISKQNPDEYVADLQQ</sequence>
<comment type="caution">
    <text evidence="3">The sequence shown here is derived from an EMBL/GenBank/DDBJ whole genome shotgun (WGS) entry which is preliminary data.</text>
</comment>
<gene>
    <name evidence="3" type="ORF">Ahy_A09g042281</name>
</gene>
<protein>
    <submittedName>
        <fullName evidence="3">Uncharacterized protein</fullName>
    </submittedName>
</protein>
<keyword evidence="2" id="KW-0812">Transmembrane</keyword>
<dbReference type="PANTHER" id="PTHR34064:SF4">
    <property type="entry name" value="PROTEIN, PUTATIVE-RELATED"/>
    <property type="match status" value="1"/>
</dbReference>
<dbReference type="EMBL" id="SDMP01000009">
    <property type="protein sequence ID" value="RYR37388.1"/>
    <property type="molecule type" value="Genomic_DNA"/>
</dbReference>
<dbReference type="Proteomes" id="UP000289738">
    <property type="component" value="Chromosome A09"/>
</dbReference>
<keyword evidence="2" id="KW-1133">Transmembrane helix</keyword>
<feature type="region of interest" description="Disordered" evidence="1">
    <location>
        <begin position="73"/>
        <end position="123"/>
    </location>
</feature>
<evidence type="ECO:0000256" key="2">
    <source>
        <dbReference type="SAM" id="Phobius"/>
    </source>
</evidence>
<keyword evidence="2" id="KW-0472">Membrane</keyword>
<organism evidence="3 4">
    <name type="scientific">Arachis hypogaea</name>
    <name type="common">Peanut</name>
    <dbReference type="NCBI Taxonomy" id="3818"/>
    <lineage>
        <taxon>Eukaryota</taxon>
        <taxon>Viridiplantae</taxon>
        <taxon>Streptophyta</taxon>
        <taxon>Embryophyta</taxon>
        <taxon>Tracheophyta</taxon>
        <taxon>Spermatophyta</taxon>
        <taxon>Magnoliopsida</taxon>
        <taxon>eudicotyledons</taxon>
        <taxon>Gunneridae</taxon>
        <taxon>Pentapetalae</taxon>
        <taxon>rosids</taxon>
        <taxon>fabids</taxon>
        <taxon>Fabales</taxon>
        <taxon>Fabaceae</taxon>
        <taxon>Papilionoideae</taxon>
        <taxon>50 kb inversion clade</taxon>
        <taxon>dalbergioids sensu lato</taxon>
        <taxon>Dalbergieae</taxon>
        <taxon>Pterocarpus clade</taxon>
        <taxon>Arachis</taxon>
    </lineage>
</organism>
<proteinExistence type="predicted"/>
<dbReference type="PANTHER" id="PTHR34064">
    <property type="entry name" value="OS04G0672300 PROTEIN"/>
    <property type="match status" value="1"/>
</dbReference>
<keyword evidence="4" id="KW-1185">Reference proteome</keyword>
<feature type="compositionally biased region" description="Basic and acidic residues" evidence="1">
    <location>
        <begin position="97"/>
        <end position="113"/>
    </location>
</feature>
<dbReference type="AlphaFoldDB" id="A0A445BFC9"/>
<evidence type="ECO:0000313" key="4">
    <source>
        <dbReference type="Proteomes" id="UP000289738"/>
    </source>
</evidence>
<reference evidence="3 4" key="1">
    <citation type="submission" date="2019-01" db="EMBL/GenBank/DDBJ databases">
        <title>Sequencing of cultivated peanut Arachis hypogaea provides insights into genome evolution and oil improvement.</title>
        <authorList>
            <person name="Chen X."/>
        </authorList>
    </citation>
    <scope>NUCLEOTIDE SEQUENCE [LARGE SCALE GENOMIC DNA]</scope>
    <source>
        <strain evidence="4">cv. Fuhuasheng</strain>
        <tissue evidence="3">Leaves</tissue>
    </source>
</reference>
<feature type="transmembrane region" description="Helical" evidence="2">
    <location>
        <begin position="191"/>
        <end position="213"/>
    </location>
</feature>
<dbReference type="STRING" id="3818.A0A445BFC9"/>